<gene>
    <name evidence="1" type="ORF">An07g01840</name>
</gene>
<reference evidence="1" key="1">
    <citation type="submission" date="2025-02" db="EMBL/GenBank/DDBJ databases">
        <authorList>
            <consortium name="NCBI Genome Project"/>
        </authorList>
    </citation>
    <scope>NUCLEOTIDE SEQUENCE</scope>
</reference>
<name>A0AAJ8BWW3_ASPNG</name>
<dbReference type="GeneID" id="84591287"/>
<dbReference type="VEuPathDB" id="FungiDB:An07g01840"/>
<accession>A0AAJ8BWW3</accession>
<reference evidence="1" key="2">
    <citation type="submission" date="2025-08" db="UniProtKB">
        <authorList>
            <consortium name="RefSeq"/>
        </authorList>
    </citation>
    <scope>IDENTIFICATION</scope>
</reference>
<dbReference type="RefSeq" id="XP_059605334.1">
    <property type="nucleotide sequence ID" value="XM_059748253.1"/>
</dbReference>
<protein>
    <submittedName>
        <fullName evidence="1">Uncharacterized protein</fullName>
    </submittedName>
</protein>
<organism evidence="1">
    <name type="scientific">Aspergillus niger</name>
    <dbReference type="NCBI Taxonomy" id="5061"/>
    <lineage>
        <taxon>Eukaryota</taxon>
        <taxon>Fungi</taxon>
        <taxon>Dikarya</taxon>
        <taxon>Ascomycota</taxon>
        <taxon>Pezizomycotina</taxon>
        <taxon>Eurotiomycetes</taxon>
        <taxon>Eurotiomycetidae</taxon>
        <taxon>Eurotiales</taxon>
        <taxon>Aspergillaceae</taxon>
        <taxon>Aspergillus</taxon>
        <taxon>Aspergillus subgen. Circumdati</taxon>
    </lineage>
</organism>
<dbReference type="KEGG" id="ang:An07g01840"/>
<sequence length="134" mass="15340">MVEKAVIYCWTNYYTTSSLLSLPPHNHPTSQYLLHYARWSVSLHDVEKPQDDLCAGFTIESAFPLSNFSTGRSYVRLADNSRCREWGEEYITMPTQGIVDLLWNRSLTIEPPFKCMDCDQLPAISIGSFTPIRS</sequence>
<proteinExistence type="predicted"/>
<dbReference type="AlphaFoldDB" id="A0AAJ8BWW3"/>
<evidence type="ECO:0000313" key="1">
    <source>
        <dbReference type="RefSeq" id="XP_059605334.1"/>
    </source>
</evidence>